<dbReference type="STRING" id="299262.BWR18_04105"/>
<dbReference type="Proteomes" id="UP000186336">
    <property type="component" value="Chromosome"/>
</dbReference>
<accession>A0A1P8MSF4</accession>
<dbReference type="SUPFAM" id="SSF56219">
    <property type="entry name" value="DNase I-like"/>
    <property type="match status" value="1"/>
</dbReference>
<dbReference type="KEGG" id="tom:BWR18_04105"/>
<dbReference type="Gene3D" id="3.60.10.10">
    <property type="entry name" value="Endonuclease/exonuclease/phosphatase"/>
    <property type="match status" value="1"/>
</dbReference>
<dbReference type="AlphaFoldDB" id="A0A1P8MSF4"/>
<protein>
    <recommendedName>
        <fullName evidence="3">Endonuclease/exonuclease/phosphatase domain-containing protein</fullName>
    </recommendedName>
</protein>
<evidence type="ECO:0008006" key="3">
    <source>
        <dbReference type="Google" id="ProtNLM"/>
    </source>
</evidence>
<dbReference type="InterPro" id="IPR036691">
    <property type="entry name" value="Endo/exonu/phosph_ase_sf"/>
</dbReference>
<dbReference type="OrthoDB" id="9817784at2"/>
<evidence type="ECO:0000313" key="1">
    <source>
        <dbReference type="EMBL" id="APX10964.1"/>
    </source>
</evidence>
<dbReference type="RefSeq" id="WP_076626830.1">
    <property type="nucleotide sequence ID" value="NZ_CP019312.1"/>
</dbReference>
<proteinExistence type="predicted"/>
<keyword evidence="2" id="KW-1185">Reference proteome</keyword>
<gene>
    <name evidence="1" type="ORF">BWR18_04105</name>
</gene>
<reference evidence="1 2" key="1">
    <citation type="submission" date="2017-01" db="EMBL/GenBank/DDBJ databases">
        <title>Complete genome of Tateyamaria omphalii DOK1-4 isolated from seawater in Dokdo.</title>
        <authorList>
            <person name="Kim J.H."/>
            <person name="Chi W.-J."/>
        </authorList>
    </citation>
    <scope>NUCLEOTIDE SEQUENCE [LARGE SCALE GENOMIC DNA]</scope>
    <source>
        <strain evidence="1 2">DOK1-4</strain>
    </source>
</reference>
<evidence type="ECO:0000313" key="2">
    <source>
        <dbReference type="Proteomes" id="UP000186336"/>
    </source>
</evidence>
<sequence>MPLDDTADTLVLTYNVCWEAMTHTSGRGSCGPMCQACPIVPGHEKLTECALNMAHCIDGLPSRLGVPNYAFVGLQEASRFWELTYHAPRTLGRMEAVHGKSRQETIACYYDPERYYLAHEPIESALSGGRPFQILICAETEGDGGVIFVNVHNGHGREYGFDLLTEKLSEAIQWRTLSEAERAYRVIVTGDFNEAGWDWSRGVLTTRSWRPFAQADIQTEVHIGPDQPFSCCQNNTGGNWNAPGGGIAKGNRAGDYVFDSHAPAKVQIPPSFDPAYTQSDHLPVMALLGACPGPDQK</sequence>
<organism evidence="1 2">
    <name type="scientific">Tateyamaria omphalii</name>
    <dbReference type="NCBI Taxonomy" id="299262"/>
    <lineage>
        <taxon>Bacteria</taxon>
        <taxon>Pseudomonadati</taxon>
        <taxon>Pseudomonadota</taxon>
        <taxon>Alphaproteobacteria</taxon>
        <taxon>Rhodobacterales</taxon>
        <taxon>Roseobacteraceae</taxon>
        <taxon>Tateyamaria</taxon>
    </lineage>
</organism>
<name>A0A1P8MSF4_9RHOB</name>
<dbReference type="EMBL" id="CP019312">
    <property type="protein sequence ID" value="APX10964.1"/>
    <property type="molecule type" value="Genomic_DNA"/>
</dbReference>